<feature type="region of interest" description="Disordered" evidence="1">
    <location>
        <begin position="1"/>
        <end position="125"/>
    </location>
</feature>
<gene>
    <name evidence="2" type="ORF">BINO364_LOCUS4588</name>
</gene>
<feature type="compositionally biased region" description="Basic and acidic residues" evidence="1">
    <location>
        <begin position="35"/>
        <end position="51"/>
    </location>
</feature>
<accession>A0A8J9VTB3</accession>
<dbReference type="AlphaFoldDB" id="A0A8J9VTB3"/>
<protein>
    <submittedName>
        <fullName evidence="2">Uncharacterized protein</fullName>
    </submittedName>
</protein>
<keyword evidence="3" id="KW-1185">Reference proteome</keyword>
<evidence type="ECO:0000313" key="3">
    <source>
        <dbReference type="Proteomes" id="UP000838878"/>
    </source>
</evidence>
<feature type="compositionally biased region" description="Low complexity" evidence="1">
    <location>
        <begin position="52"/>
        <end position="69"/>
    </location>
</feature>
<proteinExistence type="predicted"/>
<evidence type="ECO:0000256" key="1">
    <source>
        <dbReference type="SAM" id="MobiDB-lite"/>
    </source>
</evidence>
<feature type="compositionally biased region" description="Pro residues" evidence="1">
    <location>
        <begin position="113"/>
        <end position="125"/>
    </location>
</feature>
<reference evidence="2" key="1">
    <citation type="submission" date="2021-12" db="EMBL/GenBank/DDBJ databases">
        <authorList>
            <person name="Martin H S."/>
        </authorList>
    </citation>
    <scope>NUCLEOTIDE SEQUENCE</scope>
</reference>
<dbReference type="EMBL" id="OV170232">
    <property type="protein sequence ID" value="CAH0718047.1"/>
    <property type="molecule type" value="Genomic_DNA"/>
</dbReference>
<dbReference type="Proteomes" id="UP000838878">
    <property type="component" value="Chromosome 12"/>
</dbReference>
<sequence>MRSRSTLTDSHRARATTLYNESETESRTLITAGETTRERDDARLAHARAESRAAAAAAAAPATASTAGALDCCTETHSPRSPYSPLVAHTEPPTPTPPTPTPTLTPPTLARPTPTPDIVPSPPCN</sequence>
<feature type="non-terminal residue" evidence="2">
    <location>
        <position position="125"/>
    </location>
</feature>
<feature type="compositionally biased region" description="Pro residues" evidence="1">
    <location>
        <begin position="92"/>
        <end position="105"/>
    </location>
</feature>
<evidence type="ECO:0000313" key="2">
    <source>
        <dbReference type="EMBL" id="CAH0718047.1"/>
    </source>
</evidence>
<name>A0A8J9VTB3_9NEOP</name>
<organism evidence="2 3">
    <name type="scientific">Brenthis ino</name>
    <name type="common">lesser marbled fritillary</name>
    <dbReference type="NCBI Taxonomy" id="405034"/>
    <lineage>
        <taxon>Eukaryota</taxon>
        <taxon>Metazoa</taxon>
        <taxon>Ecdysozoa</taxon>
        <taxon>Arthropoda</taxon>
        <taxon>Hexapoda</taxon>
        <taxon>Insecta</taxon>
        <taxon>Pterygota</taxon>
        <taxon>Neoptera</taxon>
        <taxon>Endopterygota</taxon>
        <taxon>Lepidoptera</taxon>
        <taxon>Glossata</taxon>
        <taxon>Ditrysia</taxon>
        <taxon>Papilionoidea</taxon>
        <taxon>Nymphalidae</taxon>
        <taxon>Heliconiinae</taxon>
        <taxon>Argynnini</taxon>
        <taxon>Brenthis</taxon>
    </lineage>
</organism>